<keyword evidence="6" id="KW-1185">Reference proteome</keyword>
<gene>
    <name evidence="5" type="ORF">CI109_106306</name>
</gene>
<dbReference type="PANTHER" id="PTHR46910">
    <property type="entry name" value="TRANSCRIPTION FACTOR PDR1"/>
    <property type="match status" value="1"/>
</dbReference>
<evidence type="ECO:0000256" key="1">
    <source>
        <dbReference type="ARBA" id="ARBA00022723"/>
    </source>
</evidence>
<dbReference type="GO" id="GO:0003677">
    <property type="term" value="F:DNA binding"/>
    <property type="evidence" value="ECO:0007669"/>
    <property type="project" value="InterPro"/>
</dbReference>
<reference evidence="5" key="1">
    <citation type="submission" date="2017-08" db="EMBL/GenBank/DDBJ databases">
        <authorList>
            <person name="Cuomo C."/>
            <person name="Billmyre B."/>
            <person name="Heitman J."/>
        </authorList>
    </citation>
    <scope>NUCLEOTIDE SEQUENCE</scope>
    <source>
        <strain evidence="5">CBS 12478</strain>
    </source>
</reference>
<dbReference type="EMBL" id="CP144061">
    <property type="protein sequence ID" value="WWD21818.1"/>
    <property type="molecule type" value="Genomic_DNA"/>
</dbReference>
<dbReference type="Proteomes" id="UP000322225">
    <property type="component" value="Chromosome 11"/>
</dbReference>
<dbReference type="PROSITE" id="PS50048">
    <property type="entry name" value="ZN2_CY6_FUNGAL_2"/>
    <property type="match status" value="1"/>
</dbReference>
<proteinExistence type="predicted"/>
<dbReference type="GO" id="GO:0000981">
    <property type="term" value="F:DNA-binding transcription factor activity, RNA polymerase II-specific"/>
    <property type="evidence" value="ECO:0007669"/>
    <property type="project" value="InterPro"/>
</dbReference>
<dbReference type="InterPro" id="IPR001138">
    <property type="entry name" value="Zn2Cys6_DnaBD"/>
</dbReference>
<name>A0AAJ8MZT8_9TREE</name>
<evidence type="ECO:0000313" key="5">
    <source>
        <dbReference type="EMBL" id="WWD21818.1"/>
    </source>
</evidence>
<keyword evidence="2" id="KW-0539">Nucleus</keyword>
<evidence type="ECO:0000256" key="3">
    <source>
        <dbReference type="SAM" id="MobiDB-lite"/>
    </source>
</evidence>
<feature type="compositionally biased region" description="Polar residues" evidence="3">
    <location>
        <begin position="101"/>
        <end position="117"/>
    </location>
</feature>
<dbReference type="SUPFAM" id="SSF57701">
    <property type="entry name" value="Zn2/Cys6 DNA-binding domain"/>
    <property type="match status" value="1"/>
</dbReference>
<evidence type="ECO:0000313" key="6">
    <source>
        <dbReference type="Proteomes" id="UP000322225"/>
    </source>
</evidence>
<sequence>MPASEHSTPVTAAKKRKPSCDLCRRRKVKCVRPSETTRCEGCMAIDQECEYTYNRRKPGPVNRFTRNPPSAARWNSHHRMTGASVSPQEQPLHLSHMQGMIQPTSRSRQTETPSVSHLSHGPSPLRPETVSQAHAELSPNDAASTDVLSALSSTYDIHTPTTAVVAGGGLHSSGPAEASLSSVTVQGRQQHSDSAIDWSWLRINPGTSSGSLIDGPSTASNSSGWLWNQGLSQSSSTAVGSAISPLDGINLTGGAPAPDIFVSDDTGSRPEGGRLSTSSVSIYGVTDGPSFRKGIEEWIPWSTLMRILQAYHTYLYALCPVMHWPTFLQLLMSREDERSKTWRAYLLSLVSYSIIQLPRSALSFLEVPALRQLHRRCYAASVSLRDRSYQVVTTTDIATLYCDHIYLSTLSRTTAANVALCKAIRLAQEIKLYDEGYPEVKLDRIELEVRRRVFWLLYGSDRTISAMTTTPLMIADNDLRVPLPSAIDDNLITASGAFPQPPGVCSVLCGFHFVSRIFGLLGAVLTAHRSLSPQEASVQPDSSLLPALWVPTRPACQFRAALQRILDDLPHELRLIGSAHTSSSRDRSESQRGNGVYETCKANLLVSQAMVRFAIRQYAAAIGERDDESEMEDKDWVEKHVLSTLQLMLSESLAANGESLRNKVLYIASNLIDKYHGFAEVNDYVSGLLGMYARIREEQHASLLESVESAGQSRASTPARM</sequence>
<dbReference type="Pfam" id="PF04082">
    <property type="entry name" value="Fungal_trans"/>
    <property type="match status" value="1"/>
</dbReference>
<dbReference type="Gene3D" id="4.10.240.10">
    <property type="entry name" value="Zn(2)-C6 fungal-type DNA-binding domain"/>
    <property type="match status" value="1"/>
</dbReference>
<dbReference type="RefSeq" id="XP_065823889.1">
    <property type="nucleotide sequence ID" value="XM_065967817.1"/>
</dbReference>
<dbReference type="GO" id="GO:0006351">
    <property type="term" value="P:DNA-templated transcription"/>
    <property type="evidence" value="ECO:0007669"/>
    <property type="project" value="InterPro"/>
</dbReference>
<accession>A0AAJ8MZT8</accession>
<protein>
    <recommendedName>
        <fullName evidence="4">Zn(2)-C6 fungal-type domain-containing protein</fullName>
    </recommendedName>
</protein>
<dbReference type="GO" id="GO:0008270">
    <property type="term" value="F:zinc ion binding"/>
    <property type="evidence" value="ECO:0007669"/>
    <property type="project" value="InterPro"/>
</dbReference>
<feature type="region of interest" description="Disordered" evidence="3">
    <location>
        <begin position="60"/>
        <end position="133"/>
    </location>
</feature>
<feature type="domain" description="Zn(2)-C6 fungal-type" evidence="4">
    <location>
        <begin position="19"/>
        <end position="51"/>
    </location>
</feature>
<dbReference type="SMART" id="SM00066">
    <property type="entry name" value="GAL4"/>
    <property type="match status" value="1"/>
</dbReference>
<dbReference type="KEGG" id="ksn:43592041"/>
<dbReference type="InterPro" id="IPR007219">
    <property type="entry name" value="XnlR_reg_dom"/>
</dbReference>
<evidence type="ECO:0000259" key="4">
    <source>
        <dbReference type="PROSITE" id="PS50048"/>
    </source>
</evidence>
<organism evidence="5 6">
    <name type="scientific">Kwoniella shandongensis</name>
    <dbReference type="NCBI Taxonomy" id="1734106"/>
    <lineage>
        <taxon>Eukaryota</taxon>
        <taxon>Fungi</taxon>
        <taxon>Dikarya</taxon>
        <taxon>Basidiomycota</taxon>
        <taxon>Agaricomycotina</taxon>
        <taxon>Tremellomycetes</taxon>
        <taxon>Tremellales</taxon>
        <taxon>Cryptococcaceae</taxon>
        <taxon>Kwoniella</taxon>
    </lineage>
</organism>
<evidence type="ECO:0000256" key="2">
    <source>
        <dbReference type="ARBA" id="ARBA00023242"/>
    </source>
</evidence>
<dbReference type="InterPro" id="IPR050987">
    <property type="entry name" value="AtrR-like"/>
</dbReference>
<dbReference type="GeneID" id="43592041"/>
<reference evidence="5" key="2">
    <citation type="submission" date="2024-01" db="EMBL/GenBank/DDBJ databases">
        <title>Comparative genomics of Cryptococcus and Kwoniella reveals pathogenesis evolution and contrasting modes of karyotype evolution via chromosome fusion or intercentromeric recombination.</title>
        <authorList>
            <person name="Coelho M.A."/>
            <person name="David-Palma M."/>
            <person name="Shea T."/>
            <person name="Bowers K."/>
            <person name="McGinley-Smith S."/>
            <person name="Mohammad A.W."/>
            <person name="Gnirke A."/>
            <person name="Yurkov A.M."/>
            <person name="Nowrousian M."/>
            <person name="Sun S."/>
            <person name="Cuomo C.A."/>
            <person name="Heitman J."/>
        </authorList>
    </citation>
    <scope>NUCLEOTIDE SEQUENCE</scope>
    <source>
        <strain evidence="5">CBS 12478</strain>
    </source>
</reference>
<dbReference type="InterPro" id="IPR036864">
    <property type="entry name" value="Zn2-C6_fun-type_DNA-bd_sf"/>
</dbReference>
<dbReference type="CDD" id="cd12148">
    <property type="entry name" value="fungal_TF_MHR"/>
    <property type="match status" value="1"/>
</dbReference>
<dbReference type="CDD" id="cd00067">
    <property type="entry name" value="GAL4"/>
    <property type="match status" value="1"/>
</dbReference>
<dbReference type="PANTHER" id="PTHR46910:SF40">
    <property type="entry name" value="ZN(II)2CYS6 TRANSCRIPTION FACTOR (EUROFUNG)"/>
    <property type="match status" value="1"/>
</dbReference>
<dbReference type="SMART" id="SM00906">
    <property type="entry name" value="Fungal_trans"/>
    <property type="match status" value="1"/>
</dbReference>
<dbReference type="PROSITE" id="PS00463">
    <property type="entry name" value="ZN2_CY6_FUNGAL_1"/>
    <property type="match status" value="1"/>
</dbReference>
<keyword evidence="1" id="KW-0479">Metal-binding</keyword>
<dbReference type="AlphaFoldDB" id="A0AAJ8MZT8"/>